<sequence length="23" mass="2511">MYNLQRKQSEAKGAGSTAAEEQI</sequence>
<feature type="region of interest" description="Disordered" evidence="1">
    <location>
        <begin position="1"/>
        <end position="23"/>
    </location>
</feature>
<reference evidence="2" key="1">
    <citation type="submission" date="2014-09" db="EMBL/GenBank/DDBJ databases">
        <authorList>
            <person name="Magalhaes I.L.F."/>
            <person name="Oliveira U."/>
            <person name="Santos F.R."/>
            <person name="Vidigal T.H.D.A."/>
            <person name="Brescovit A.D."/>
            <person name="Santos A.J."/>
        </authorList>
    </citation>
    <scope>NUCLEOTIDE SEQUENCE</scope>
    <source>
        <tissue evidence="2">Shoot tissue taken approximately 20 cm above the soil surface</tissue>
    </source>
</reference>
<reference evidence="2" key="2">
    <citation type="journal article" date="2015" name="Data Brief">
        <title>Shoot transcriptome of the giant reed, Arundo donax.</title>
        <authorList>
            <person name="Barrero R.A."/>
            <person name="Guerrero F.D."/>
            <person name="Moolhuijzen P."/>
            <person name="Goolsby J.A."/>
            <person name="Tidwell J."/>
            <person name="Bellgard S.E."/>
            <person name="Bellgard M.I."/>
        </authorList>
    </citation>
    <scope>NUCLEOTIDE SEQUENCE</scope>
    <source>
        <tissue evidence="2">Shoot tissue taken approximately 20 cm above the soil surface</tissue>
    </source>
</reference>
<protein>
    <submittedName>
        <fullName evidence="2">Uncharacterized protein</fullName>
    </submittedName>
</protein>
<evidence type="ECO:0000313" key="2">
    <source>
        <dbReference type="EMBL" id="JAE23867.1"/>
    </source>
</evidence>
<proteinExistence type="predicted"/>
<dbReference type="AlphaFoldDB" id="A0A0A9GHA3"/>
<evidence type="ECO:0000256" key="1">
    <source>
        <dbReference type="SAM" id="MobiDB-lite"/>
    </source>
</evidence>
<name>A0A0A9GHA3_ARUDO</name>
<organism evidence="2">
    <name type="scientific">Arundo donax</name>
    <name type="common">Giant reed</name>
    <name type="synonym">Donax arundinaceus</name>
    <dbReference type="NCBI Taxonomy" id="35708"/>
    <lineage>
        <taxon>Eukaryota</taxon>
        <taxon>Viridiplantae</taxon>
        <taxon>Streptophyta</taxon>
        <taxon>Embryophyta</taxon>
        <taxon>Tracheophyta</taxon>
        <taxon>Spermatophyta</taxon>
        <taxon>Magnoliopsida</taxon>
        <taxon>Liliopsida</taxon>
        <taxon>Poales</taxon>
        <taxon>Poaceae</taxon>
        <taxon>PACMAD clade</taxon>
        <taxon>Arundinoideae</taxon>
        <taxon>Arundineae</taxon>
        <taxon>Arundo</taxon>
    </lineage>
</organism>
<accession>A0A0A9GHA3</accession>
<dbReference type="EMBL" id="GBRH01174029">
    <property type="protein sequence ID" value="JAE23867.1"/>
    <property type="molecule type" value="Transcribed_RNA"/>
</dbReference>